<keyword evidence="2" id="KW-1185">Reference proteome</keyword>
<reference evidence="1" key="2">
    <citation type="journal article" date="2021" name="Genome Biol. Evol.">
        <title>Developing a high-quality reference genome for a parasitic bivalve with doubly uniparental inheritance (Bivalvia: Unionida).</title>
        <authorList>
            <person name="Smith C.H."/>
        </authorList>
    </citation>
    <scope>NUCLEOTIDE SEQUENCE</scope>
    <source>
        <strain evidence="1">CHS0354</strain>
        <tissue evidence="1">Mantle</tissue>
    </source>
</reference>
<reference evidence="1" key="1">
    <citation type="journal article" date="2021" name="Genome Biol. Evol.">
        <title>A High-Quality Reference Genome for a Parasitic Bivalve with Doubly Uniparental Inheritance (Bivalvia: Unionida).</title>
        <authorList>
            <person name="Smith C.H."/>
        </authorList>
    </citation>
    <scope>NUCLEOTIDE SEQUENCE</scope>
    <source>
        <strain evidence="1">CHS0354</strain>
    </source>
</reference>
<gene>
    <name evidence="1" type="ORF">CHS0354_006531</name>
</gene>
<comment type="caution">
    <text evidence="1">The sequence shown here is derived from an EMBL/GenBank/DDBJ whole genome shotgun (WGS) entry which is preliminary data.</text>
</comment>
<reference evidence="1" key="3">
    <citation type="submission" date="2023-05" db="EMBL/GenBank/DDBJ databases">
        <authorList>
            <person name="Smith C.H."/>
        </authorList>
    </citation>
    <scope>NUCLEOTIDE SEQUENCE</scope>
    <source>
        <strain evidence="1">CHS0354</strain>
        <tissue evidence="1">Mantle</tissue>
    </source>
</reference>
<proteinExistence type="predicted"/>
<accession>A0AAE0WBY7</accession>
<protein>
    <submittedName>
        <fullName evidence="1">Uncharacterized protein</fullName>
    </submittedName>
</protein>
<name>A0AAE0WBY7_9BIVA</name>
<sequence>CRKGVIFNFQRKETWRTIPAVKELHSSRKLWTQSSEQNRLAVVASDQKHHRAEPGTSTVAHYQFCRFYQGLRQRTSGVALEHSEVVRHPGTIR</sequence>
<organism evidence="1 2">
    <name type="scientific">Potamilus streckersoni</name>
    <dbReference type="NCBI Taxonomy" id="2493646"/>
    <lineage>
        <taxon>Eukaryota</taxon>
        <taxon>Metazoa</taxon>
        <taxon>Spiralia</taxon>
        <taxon>Lophotrochozoa</taxon>
        <taxon>Mollusca</taxon>
        <taxon>Bivalvia</taxon>
        <taxon>Autobranchia</taxon>
        <taxon>Heteroconchia</taxon>
        <taxon>Palaeoheterodonta</taxon>
        <taxon>Unionida</taxon>
        <taxon>Unionoidea</taxon>
        <taxon>Unionidae</taxon>
        <taxon>Ambleminae</taxon>
        <taxon>Lampsilini</taxon>
        <taxon>Potamilus</taxon>
    </lineage>
</organism>
<feature type="non-terminal residue" evidence="1">
    <location>
        <position position="1"/>
    </location>
</feature>
<evidence type="ECO:0000313" key="1">
    <source>
        <dbReference type="EMBL" id="KAK3607937.1"/>
    </source>
</evidence>
<evidence type="ECO:0000313" key="2">
    <source>
        <dbReference type="Proteomes" id="UP001195483"/>
    </source>
</evidence>
<dbReference type="AlphaFoldDB" id="A0AAE0WBY7"/>
<dbReference type="Proteomes" id="UP001195483">
    <property type="component" value="Unassembled WGS sequence"/>
</dbReference>
<dbReference type="EMBL" id="JAEAOA010000451">
    <property type="protein sequence ID" value="KAK3607937.1"/>
    <property type="molecule type" value="Genomic_DNA"/>
</dbReference>